<feature type="non-terminal residue" evidence="1">
    <location>
        <position position="1"/>
    </location>
</feature>
<gene>
    <name evidence="1" type="ORF">H9873_00295</name>
</gene>
<reference evidence="1" key="1">
    <citation type="journal article" date="2021" name="PeerJ">
        <title>Extensive microbial diversity within the chicken gut microbiome revealed by metagenomics and culture.</title>
        <authorList>
            <person name="Gilroy R."/>
            <person name="Ravi A."/>
            <person name="Getino M."/>
            <person name="Pursley I."/>
            <person name="Horton D.L."/>
            <person name="Alikhan N.F."/>
            <person name="Baker D."/>
            <person name="Gharbi K."/>
            <person name="Hall N."/>
            <person name="Watson M."/>
            <person name="Adriaenssens E.M."/>
            <person name="Foster-Nyarko E."/>
            <person name="Jarju S."/>
            <person name="Secka A."/>
            <person name="Antonio M."/>
            <person name="Oren A."/>
            <person name="Chaudhuri R.R."/>
            <person name="La Ragione R."/>
            <person name="Hildebrand F."/>
            <person name="Pallen M.J."/>
        </authorList>
    </citation>
    <scope>NUCLEOTIDE SEQUENCE</scope>
    <source>
        <strain evidence="1">ChiSxjej1B13-11762</strain>
    </source>
</reference>
<dbReference type="AlphaFoldDB" id="A0A9D1UDN2"/>
<dbReference type="InterPro" id="IPR036291">
    <property type="entry name" value="NAD(P)-bd_dom_sf"/>
</dbReference>
<dbReference type="Gene3D" id="3.40.50.720">
    <property type="entry name" value="NAD(P)-binding Rossmann-like Domain"/>
    <property type="match status" value="1"/>
</dbReference>
<evidence type="ECO:0008006" key="3">
    <source>
        <dbReference type="Google" id="ProtNLM"/>
    </source>
</evidence>
<reference evidence="1" key="2">
    <citation type="submission" date="2021-04" db="EMBL/GenBank/DDBJ databases">
        <authorList>
            <person name="Gilroy R."/>
        </authorList>
    </citation>
    <scope>NUCLEOTIDE SEQUENCE</scope>
    <source>
        <strain evidence="1">ChiSxjej1B13-11762</strain>
    </source>
</reference>
<organism evidence="1 2">
    <name type="scientific">Candidatus Dorea gallistercoris</name>
    <dbReference type="NCBI Taxonomy" id="2838542"/>
    <lineage>
        <taxon>Bacteria</taxon>
        <taxon>Bacillati</taxon>
        <taxon>Bacillota</taxon>
        <taxon>Clostridia</taxon>
        <taxon>Lachnospirales</taxon>
        <taxon>Lachnospiraceae</taxon>
        <taxon>Dorea</taxon>
    </lineage>
</organism>
<accession>A0A9D1UDN2</accession>
<evidence type="ECO:0000313" key="1">
    <source>
        <dbReference type="EMBL" id="HIW82756.1"/>
    </source>
</evidence>
<proteinExistence type="predicted"/>
<dbReference type="SUPFAM" id="SSF51735">
    <property type="entry name" value="NAD(P)-binding Rossmann-fold domains"/>
    <property type="match status" value="1"/>
</dbReference>
<sequence length="619" mass="71577">AQCEKSRAEKLVVFSTIDSQNYTMCYGKSGERPEKEYHTRRSFRAGQMEELCGYFARKTDICTVVLQLPYLADHINDQNFLGGIFHAIYERRPAVFPYRREDPLSFLTFHDLADLMIQIHLETEDQNGTYFVTGGSCYTYGDLEAMLHLVSPEFRVSYENNPYVVDISEYPSKLRRQYGFVPQENAMEHIGAYYRAFVREVIGRRPGIWERAWDFIARYGKGVFLCAELVFLFLLAEFLSQYTSENVYFRFVDVRLFYIVIIGTMHGMRSGLAAAVLECFALAYQYLRIGVNGTVLFYNIENWIPFAVYLTAGSITGYLSDKKSDALVFLRQEYELLREKYLFLNDIYRGAVRNKEEYKKQILGFKDSFGKIFDAVQKLDGELPESIFLSGLKVLEDILENHTIAIYTLDSWQKYGRLSVCSNSLVTTLMKSICLEDHERMFAAVKQGDVWRNIQMDEGEPMYACGIFRGGQPALLVTIWKVKVEQYGMNYVNIFQILCGLMQTSFLRALEYEELARTEFYYPNTNIVYPSRLTRVVEVQQEMREEGVADYVLLKLEDQDKTRVNERLAGLVRANDVIGADQGGNLYLLLVQMKQENLGIVGERLMSRGLKYQIVEKIG</sequence>
<dbReference type="EMBL" id="DXGF01000008">
    <property type="protein sequence ID" value="HIW82756.1"/>
    <property type="molecule type" value="Genomic_DNA"/>
</dbReference>
<comment type="caution">
    <text evidence="1">The sequence shown here is derived from an EMBL/GenBank/DDBJ whole genome shotgun (WGS) entry which is preliminary data.</text>
</comment>
<dbReference type="Proteomes" id="UP000824263">
    <property type="component" value="Unassembled WGS sequence"/>
</dbReference>
<protein>
    <recommendedName>
        <fullName evidence="3">NAD(P)-dependent oxidoreductase</fullName>
    </recommendedName>
</protein>
<evidence type="ECO:0000313" key="2">
    <source>
        <dbReference type="Proteomes" id="UP000824263"/>
    </source>
</evidence>
<name>A0A9D1UDN2_9FIRM</name>